<accession>A0A853L3Y1</accession>
<feature type="region of interest" description="Disordered" evidence="5">
    <location>
        <begin position="1"/>
        <end position="22"/>
    </location>
</feature>
<dbReference type="Gene3D" id="3.90.1150.10">
    <property type="entry name" value="Aspartate Aminotransferase, domain 1"/>
    <property type="match status" value="1"/>
</dbReference>
<comment type="similarity">
    <text evidence="4">Belongs to the trans-sulfuration enzymes family.</text>
</comment>
<dbReference type="Gene3D" id="3.40.640.10">
    <property type="entry name" value="Type I PLP-dependent aspartate aminotransferase-like (Major domain)"/>
    <property type="match status" value="1"/>
</dbReference>
<evidence type="ECO:0000256" key="3">
    <source>
        <dbReference type="PIRSR" id="PIRSR001434-2"/>
    </source>
</evidence>
<dbReference type="SUPFAM" id="SSF53383">
    <property type="entry name" value="PLP-dependent transferases"/>
    <property type="match status" value="1"/>
</dbReference>
<dbReference type="Pfam" id="PF01053">
    <property type="entry name" value="Cys_Met_Meta_PP"/>
    <property type="match status" value="1"/>
</dbReference>
<evidence type="ECO:0000256" key="4">
    <source>
        <dbReference type="RuleBase" id="RU362118"/>
    </source>
</evidence>
<dbReference type="EMBL" id="JPVZ01000001">
    <property type="protein sequence ID" value="OAZ11804.1"/>
    <property type="molecule type" value="Genomic_DNA"/>
</dbReference>
<dbReference type="PIRSF" id="PIRSF001434">
    <property type="entry name" value="CGS"/>
    <property type="match status" value="1"/>
</dbReference>
<feature type="modified residue" description="N6-(pyridoxal phosphate)lysine" evidence="3">
    <location>
        <position position="215"/>
    </location>
</feature>
<evidence type="ECO:0000256" key="2">
    <source>
        <dbReference type="ARBA" id="ARBA00022898"/>
    </source>
</evidence>
<dbReference type="InterPro" id="IPR015422">
    <property type="entry name" value="PyrdxlP-dep_Trfase_small"/>
</dbReference>
<proteinExistence type="inferred from homology"/>
<evidence type="ECO:0000256" key="1">
    <source>
        <dbReference type="ARBA" id="ARBA00001933"/>
    </source>
</evidence>
<dbReference type="NCBIfam" id="NF004627">
    <property type="entry name" value="PRK05968.1"/>
    <property type="match status" value="1"/>
</dbReference>
<dbReference type="GO" id="GO:0030170">
    <property type="term" value="F:pyridoxal phosphate binding"/>
    <property type="evidence" value="ECO:0007669"/>
    <property type="project" value="InterPro"/>
</dbReference>
<comment type="cofactor">
    <cofactor evidence="1 4">
        <name>pyridoxal 5'-phosphate</name>
        <dbReference type="ChEBI" id="CHEBI:597326"/>
    </cofactor>
</comment>
<evidence type="ECO:0000313" key="7">
    <source>
        <dbReference type="Proteomes" id="UP000094009"/>
    </source>
</evidence>
<evidence type="ECO:0008006" key="8">
    <source>
        <dbReference type="Google" id="ProtNLM"/>
    </source>
</evidence>
<evidence type="ECO:0000256" key="5">
    <source>
        <dbReference type="SAM" id="MobiDB-lite"/>
    </source>
</evidence>
<dbReference type="PANTHER" id="PTHR11808">
    <property type="entry name" value="TRANS-SULFURATION ENZYME FAMILY MEMBER"/>
    <property type="match status" value="1"/>
</dbReference>
<dbReference type="InterPro" id="IPR015424">
    <property type="entry name" value="PyrdxlP-dep_Trfase"/>
</dbReference>
<name>A0A853L3Y1_9PROT</name>
<dbReference type="RefSeq" id="WP_064779654.1">
    <property type="nucleotide sequence ID" value="NZ_JPVZ01000001.1"/>
</dbReference>
<dbReference type="InterPro" id="IPR015421">
    <property type="entry name" value="PyrdxlP-dep_Trfase_major"/>
</dbReference>
<comment type="caution">
    <text evidence="6">The sequence shown here is derived from an EMBL/GenBank/DDBJ whole genome shotgun (WGS) entry which is preliminary data.</text>
</comment>
<organism evidence="6 7">
    <name type="scientific">Thalassospira tepidiphila MCCC 1A03514</name>
    <dbReference type="NCBI Taxonomy" id="1177930"/>
    <lineage>
        <taxon>Bacteria</taxon>
        <taxon>Pseudomonadati</taxon>
        <taxon>Pseudomonadota</taxon>
        <taxon>Alphaproteobacteria</taxon>
        <taxon>Rhodospirillales</taxon>
        <taxon>Thalassospiraceae</taxon>
        <taxon>Thalassospira</taxon>
    </lineage>
</organism>
<dbReference type="PANTHER" id="PTHR11808:SF80">
    <property type="entry name" value="CYSTATHIONINE GAMMA-LYASE"/>
    <property type="match status" value="1"/>
</dbReference>
<evidence type="ECO:0000313" key="6">
    <source>
        <dbReference type="EMBL" id="OAZ11804.1"/>
    </source>
</evidence>
<dbReference type="FunFam" id="3.40.640.10:FF:000046">
    <property type="entry name" value="Cystathionine gamma-lyase"/>
    <property type="match status" value="1"/>
</dbReference>
<dbReference type="GO" id="GO:0016846">
    <property type="term" value="F:carbon-sulfur lyase activity"/>
    <property type="evidence" value="ECO:0007669"/>
    <property type="project" value="TreeGrafter"/>
</dbReference>
<dbReference type="CDD" id="cd00614">
    <property type="entry name" value="CGS_like"/>
    <property type="match status" value="1"/>
</dbReference>
<dbReference type="AlphaFoldDB" id="A0A853L3Y1"/>
<dbReference type="GO" id="GO:0019346">
    <property type="term" value="P:transsulfuration"/>
    <property type="evidence" value="ECO:0007669"/>
    <property type="project" value="InterPro"/>
</dbReference>
<reference evidence="6 7" key="1">
    <citation type="submission" date="2014-07" db="EMBL/GenBank/DDBJ databases">
        <title>Draft genome sequence of Thalassospira tepidiphila 1-1B.</title>
        <authorList>
            <person name="Lai Q."/>
            <person name="Shao Z."/>
        </authorList>
    </citation>
    <scope>NUCLEOTIDE SEQUENCE [LARGE SCALE GENOMIC DNA]</scope>
    <source>
        <strain evidence="6 7">MCCC 1A03514</strain>
    </source>
</reference>
<keyword evidence="2 3" id="KW-0663">Pyridoxal phosphate</keyword>
<dbReference type="GO" id="GO:0005737">
    <property type="term" value="C:cytoplasm"/>
    <property type="evidence" value="ECO:0007669"/>
    <property type="project" value="TreeGrafter"/>
</dbReference>
<dbReference type="Proteomes" id="UP000094009">
    <property type="component" value="Unassembled WGS sequence"/>
</dbReference>
<dbReference type="InterPro" id="IPR000277">
    <property type="entry name" value="Cys/Met-Metab_PyrdxlP-dep_enz"/>
</dbReference>
<sequence>MNELPSKPLSLQDHGSRHHGAFDPNYERHFRAVSQPIYQTSLFAFRDFDDMANAYAGNPGGPIYARGDNPTVMAFEREIARLENTEASRAFASGMGAISATVMALVEPGDRIVTVHNVYSDAYRLFETMLRPMGVAIDYVDGTKTDAVIDAISSAKLLFLESPTSLTFELQDLEKLGQTAKEQNVITVIDNSWATPVFQRPADHGIDLVIHAASKFLSGHSDTVAGVVTGRKDLINKINGSTFPYLGGKLGPFEAWLLLRGLDTLELRMQRHAQTGEYLATSLFKHPKVSQVLYTGFSNHAGKRTLHGHSSLFSIILDETVDIRNFSNALRTFRLGVSWGGPESLIVPAAAVLHQKYEISAFRHFQLDRQLVRIYCGLENPSDLLADLEQAIDAGTTS</sequence>
<protein>
    <recommendedName>
        <fullName evidence="8">Methionine gamma-lyase</fullName>
    </recommendedName>
</protein>
<gene>
    <name evidence="6" type="ORF">TH4_01575</name>
</gene>